<dbReference type="AlphaFoldDB" id="A0AAV2FQD6"/>
<protein>
    <submittedName>
        <fullName evidence="1">Uncharacterized protein</fullName>
    </submittedName>
</protein>
<organism evidence="1 2">
    <name type="scientific">Linum trigynum</name>
    <dbReference type="NCBI Taxonomy" id="586398"/>
    <lineage>
        <taxon>Eukaryota</taxon>
        <taxon>Viridiplantae</taxon>
        <taxon>Streptophyta</taxon>
        <taxon>Embryophyta</taxon>
        <taxon>Tracheophyta</taxon>
        <taxon>Spermatophyta</taxon>
        <taxon>Magnoliopsida</taxon>
        <taxon>eudicotyledons</taxon>
        <taxon>Gunneridae</taxon>
        <taxon>Pentapetalae</taxon>
        <taxon>rosids</taxon>
        <taxon>fabids</taxon>
        <taxon>Malpighiales</taxon>
        <taxon>Linaceae</taxon>
        <taxon>Linum</taxon>
    </lineage>
</organism>
<gene>
    <name evidence="1" type="ORF">LTRI10_LOCUS40667</name>
</gene>
<sequence length="116" mass="12913">MLLIMVGATSSNGVCHEDEVICERTADNRETAARQGQRPNGRKHCKLEIAMALSRLARVDEIQDQAVSISQFQVTVSNSGSVSLTVTVPNGKTVCRVEKGVGSRRLFLQFRYYRNR</sequence>
<keyword evidence="2" id="KW-1185">Reference proteome</keyword>
<evidence type="ECO:0000313" key="1">
    <source>
        <dbReference type="EMBL" id="CAL1400549.1"/>
    </source>
</evidence>
<evidence type="ECO:0000313" key="2">
    <source>
        <dbReference type="Proteomes" id="UP001497516"/>
    </source>
</evidence>
<dbReference type="Proteomes" id="UP001497516">
    <property type="component" value="Chromosome 7"/>
</dbReference>
<dbReference type="EMBL" id="OZ034820">
    <property type="protein sequence ID" value="CAL1400549.1"/>
    <property type="molecule type" value="Genomic_DNA"/>
</dbReference>
<accession>A0AAV2FQD6</accession>
<reference evidence="1 2" key="1">
    <citation type="submission" date="2024-04" db="EMBL/GenBank/DDBJ databases">
        <authorList>
            <person name="Fracassetti M."/>
        </authorList>
    </citation>
    <scope>NUCLEOTIDE SEQUENCE [LARGE SCALE GENOMIC DNA]</scope>
</reference>
<name>A0AAV2FQD6_9ROSI</name>
<proteinExistence type="predicted"/>